<dbReference type="EMBL" id="BAAANN010000024">
    <property type="protein sequence ID" value="GAA1973206.1"/>
    <property type="molecule type" value="Genomic_DNA"/>
</dbReference>
<dbReference type="InterPro" id="IPR012924">
    <property type="entry name" value="TfuA_core"/>
</dbReference>
<gene>
    <name evidence="2" type="ORF">GCM10009754_54960</name>
</gene>
<keyword evidence="3" id="KW-1185">Reference proteome</keyword>
<dbReference type="RefSeq" id="WP_344424899.1">
    <property type="nucleotide sequence ID" value="NZ_BAAANN010000024.1"/>
</dbReference>
<dbReference type="Proteomes" id="UP001501116">
    <property type="component" value="Unassembled WGS sequence"/>
</dbReference>
<feature type="domain" description="TfuA-like core" evidence="1">
    <location>
        <begin position="49"/>
        <end position="168"/>
    </location>
</feature>
<evidence type="ECO:0000313" key="2">
    <source>
        <dbReference type="EMBL" id="GAA1973206.1"/>
    </source>
</evidence>
<organism evidence="2 3">
    <name type="scientific">Amycolatopsis minnesotensis</name>
    <dbReference type="NCBI Taxonomy" id="337894"/>
    <lineage>
        <taxon>Bacteria</taxon>
        <taxon>Bacillati</taxon>
        <taxon>Actinomycetota</taxon>
        <taxon>Actinomycetes</taxon>
        <taxon>Pseudonocardiales</taxon>
        <taxon>Pseudonocardiaceae</taxon>
        <taxon>Amycolatopsis</taxon>
    </lineage>
</organism>
<sequence length="457" mass="49761">MRRHLFCGPSLPDAAELAAGDDIEVRPPVAAGDLLRLPLAPGDVVGIVDGYFHQTRAVRHKEIMAVLDSGARVIGAASIGALRAAELTGYGMEGVGGIYRDYLDGTLIADDEVTLSHGPAESGYRAFSEPLVNIRAALSWLESRSLIDAAMRESLVGDLGERYYPERTFRAAAELARERGAADETIAALERLESSNPANRKRTDALLLLDTLRHAAREPARHAGLPVLSRTIFLHSWELKAAGAGPVPDLAVLRICQLFATDYPVRHRARVIDRLAAECARDCPVFPRDTAERAIAHGVHIGLYPPLTDHEQFSFLVPWLTGDEQDRLSLPEKVLTFLVRSFQVSPGVPDDIGALTAMRSAPVAVSLATELAGAARQVNEGARAENPRFDLFSLAERQVVDWFAARWRTTPDELELHALDRGIDSVPTLVASARPYYLAAKYNAALTDFRMDGHSGS</sequence>
<evidence type="ECO:0000259" key="1">
    <source>
        <dbReference type="Pfam" id="PF07812"/>
    </source>
</evidence>
<comment type="caution">
    <text evidence="2">The sequence shown here is derived from an EMBL/GenBank/DDBJ whole genome shotgun (WGS) entry which is preliminary data.</text>
</comment>
<reference evidence="2 3" key="1">
    <citation type="journal article" date="2019" name="Int. J. Syst. Evol. Microbiol.">
        <title>The Global Catalogue of Microorganisms (GCM) 10K type strain sequencing project: providing services to taxonomists for standard genome sequencing and annotation.</title>
        <authorList>
            <consortium name="The Broad Institute Genomics Platform"/>
            <consortium name="The Broad Institute Genome Sequencing Center for Infectious Disease"/>
            <person name="Wu L."/>
            <person name="Ma J."/>
        </authorList>
    </citation>
    <scope>NUCLEOTIDE SEQUENCE [LARGE SCALE GENOMIC DNA]</scope>
    <source>
        <strain evidence="2 3">JCM 14545</strain>
    </source>
</reference>
<protein>
    <recommendedName>
        <fullName evidence="1">TfuA-like core domain-containing protein</fullName>
    </recommendedName>
</protein>
<accession>A0ABN2RQS0</accession>
<evidence type="ECO:0000313" key="3">
    <source>
        <dbReference type="Proteomes" id="UP001501116"/>
    </source>
</evidence>
<proteinExistence type="predicted"/>
<name>A0ABN2RQS0_9PSEU</name>
<dbReference type="Pfam" id="PF07812">
    <property type="entry name" value="TfuA"/>
    <property type="match status" value="1"/>
</dbReference>